<proteinExistence type="predicted"/>
<keyword evidence="3" id="KW-1185">Reference proteome</keyword>
<protein>
    <submittedName>
        <fullName evidence="2">Glycosyl transferase family 2</fullName>
    </submittedName>
</protein>
<accession>E6SSX7</accession>
<dbReference type="eggNOG" id="COG0463">
    <property type="taxonomic scope" value="Bacteria"/>
</dbReference>
<dbReference type="AlphaFoldDB" id="E6SSX7"/>
<evidence type="ECO:0000313" key="3">
    <source>
        <dbReference type="Proteomes" id="UP000008630"/>
    </source>
</evidence>
<dbReference type="Gene3D" id="3.90.550.10">
    <property type="entry name" value="Spore Coat Polysaccharide Biosynthesis Protein SpsA, Chain A"/>
    <property type="match status" value="1"/>
</dbReference>
<sequence>MIDILMATYNGGSFLREQLDSIINQTYSNWRLLIRDDDSSDGTVELVKIYVERDKRIHLVEDTVICGSPESNFMRLLLFSSSEYVCFCDQDDIWLKDKLILMLECIKKLDNSRPQLLFSDGFLYYGERRNDLPRLLKARPRQLHEALFCNGGIHGSLSMFNAAMRTEMLRKYNHIAMHDHLLTLIGCANHAVTYLEIPTFYYRQHLNNVTPHMASNLFRRILNAFTINKKRCVIDEDYYLGVKAFYDEYVNELSPKDKKVVEIYLDLPNKSPLIRFMSIVKNGFSLNNSRMNLLLKVLLKKYISFL</sequence>
<dbReference type="PANTHER" id="PTHR22916">
    <property type="entry name" value="GLYCOSYLTRANSFERASE"/>
    <property type="match status" value="1"/>
</dbReference>
<keyword evidence="2" id="KW-0808">Transferase</keyword>
<reference key="1">
    <citation type="submission" date="2010-11" db="EMBL/GenBank/DDBJ databases">
        <title>The complete genome of Bacteroides helcogenes P 36-108.</title>
        <authorList>
            <consortium name="US DOE Joint Genome Institute (JGI-PGF)"/>
            <person name="Lucas S."/>
            <person name="Copeland A."/>
            <person name="Lapidus A."/>
            <person name="Bruce D."/>
            <person name="Goodwin L."/>
            <person name="Pitluck S."/>
            <person name="Kyrpides N."/>
            <person name="Mavromatis K."/>
            <person name="Ivanova N."/>
            <person name="Zeytun A."/>
            <person name="Brettin T."/>
            <person name="Detter J.C."/>
            <person name="Tapia R."/>
            <person name="Han C."/>
            <person name="Land M."/>
            <person name="Hauser L."/>
            <person name="Markowitz V."/>
            <person name="Cheng J.-F."/>
            <person name="Hugenholtz P."/>
            <person name="Woyke T."/>
            <person name="Wu D."/>
            <person name="Gronow S."/>
            <person name="Wellnitz S."/>
            <person name="Brambilla E."/>
            <person name="Klenk H.-P."/>
            <person name="Eisen J.A."/>
        </authorList>
    </citation>
    <scope>NUCLEOTIDE SEQUENCE</scope>
    <source>
        <strain>P 36-108</strain>
    </source>
</reference>
<dbReference type="InterPro" id="IPR029044">
    <property type="entry name" value="Nucleotide-diphossugar_trans"/>
</dbReference>
<feature type="domain" description="Glycosyltransferase 2-like" evidence="1">
    <location>
        <begin position="4"/>
        <end position="111"/>
    </location>
</feature>
<dbReference type="SUPFAM" id="SSF53448">
    <property type="entry name" value="Nucleotide-diphospho-sugar transferases"/>
    <property type="match status" value="1"/>
</dbReference>
<evidence type="ECO:0000313" key="2">
    <source>
        <dbReference type="EMBL" id="ADV44208.1"/>
    </source>
</evidence>
<dbReference type="GO" id="GO:0016758">
    <property type="term" value="F:hexosyltransferase activity"/>
    <property type="evidence" value="ECO:0007669"/>
    <property type="project" value="UniProtKB-ARBA"/>
</dbReference>
<dbReference type="PANTHER" id="PTHR22916:SF3">
    <property type="entry name" value="UDP-GLCNAC:BETAGAL BETA-1,3-N-ACETYLGLUCOSAMINYLTRANSFERASE-LIKE PROTEIN 1"/>
    <property type="match status" value="1"/>
</dbReference>
<gene>
    <name evidence="2" type="ordered locus">Bache_2239</name>
</gene>
<dbReference type="HOGENOM" id="CLU_025996_2_1_10"/>
<dbReference type="KEGG" id="bhl:Bache_2239"/>
<dbReference type="EMBL" id="CP002352">
    <property type="protein sequence ID" value="ADV44208.1"/>
    <property type="molecule type" value="Genomic_DNA"/>
</dbReference>
<dbReference type="RefSeq" id="WP_013547799.1">
    <property type="nucleotide sequence ID" value="NC_014933.1"/>
</dbReference>
<organism evidence="2 3">
    <name type="scientific">Bacteroides helcogenes (strain ATCC 35417 / DSM 20613 / JCM 6297 / CCUG 15421 / P 36-108)</name>
    <dbReference type="NCBI Taxonomy" id="693979"/>
    <lineage>
        <taxon>Bacteria</taxon>
        <taxon>Pseudomonadati</taxon>
        <taxon>Bacteroidota</taxon>
        <taxon>Bacteroidia</taxon>
        <taxon>Bacteroidales</taxon>
        <taxon>Bacteroidaceae</taxon>
        <taxon>Bacteroides</taxon>
    </lineage>
</organism>
<dbReference type="STRING" id="693979.Bache_2239"/>
<reference evidence="2 3" key="2">
    <citation type="journal article" date="2011" name="Stand. Genomic Sci.">
        <title>Complete genome sequence of Bacteroides helcogenes type strain (P 36-108).</title>
        <authorList>
            <person name="Pati A."/>
            <person name="Gronow S."/>
            <person name="Zeytun A."/>
            <person name="Lapidus A."/>
            <person name="Nolan M."/>
            <person name="Hammon N."/>
            <person name="Deshpande S."/>
            <person name="Cheng J.F."/>
            <person name="Tapia R."/>
            <person name="Han C."/>
            <person name="Goodwin L."/>
            <person name="Pitluck S."/>
            <person name="Liolios K."/>
            <person name="Pagani I."/>
            <person name="Ivanova N."/>
            <person name="Mavromatis K."/>
            <person name="Chen A."/>
            <person name="Palaniappan K."/>
            <person name="Land M."/>
            <person name="Hauser L."/>
            <person name="Chang Y.J."/>
            <person name="Jeffries C.D."/>
            <person name="Detter J.C."/>
            <person name="Brambilla E."/>
            <person name="Rohde M."/>
            <person name="Goker M."/>
            <person name="Woyke T."/>
            <person name="Bristow J."/>
            <person name="Eisen J.A."/>
            <person name="Markowitz V."/>
            <person name="Hugenholtz P."/>
            <person name="Kyrpides N.C."/>
            <person name="Klenk H.P."/>
            <person name="Lucas S."/>
        </authorList>
    </citation>
    <scope>NUCLEOTIDE SEQUENCE [LARGE SCALE GENOMIC DNA]</scope>
    <source>
        <strain evidence="3">ATCC 35417 / DSM 20613 / JCM 6297 / CCUG 15421 / P 36-108</strain>
    </source>
</reference>
<dbReference type="Pfam" id="PF00535">
    <property type="entry name" value="Glycos_transf_2"/>
    <property type="match status" value="1"/>
</dbReference>
<evidence type="ECO:0000259" key="1">
    <source>
        <dbReference type="Pfam" id="PF00535"/>
    </source>
</evidence>
<dbReference type="InterPro" id="IPR001173">
    <property type="entry name" value="Glyco_trans_2-like"/>
</dbReference>
<name>E6SSX7_BACT6</name>
<dbReference type="Proteomes" id="UP000008630">
    <property type="component" value="Chromosome"/>
</dbReference>